<dbReference type="AlphaFoldDB" id="A0A418NUD0"/>
<accession>A0A418NUD0</accession>
<evidence type="ECO:0000313" key="2">
    <source>
        <dbReference type="EMBL" id="RIV87564.1"/>
    </source>
</evidence>
<reference evidence="2 3" key="1">
    <citation type="submission" date="2018-08" db="EMBL/GenBank/DDBJ databases">
        <title>Erythrobacter zhengii sp.nov., a bacterium isolated from deep-sea sediment.</title>
        <authorList>
            <person name="Fang C."/>
            <person name="Wu Y.-H."/>
            <person name="Sun C."/>
            <person name="Wang H."/>
            <person name="Cheng H."/>
            <person name="Meng F.-X."/>
            <person name="Wang C.-S."/>
            <person name="Xu X.-W."/>
        </authorList>
    </citation>
    <scope>NUCLEOTIDE SEQUENCE [LARGE SCALE GENOMIC DNA]</scope>
    <source>
        <strain evidence="2 3">V18</strain>
    </source>
</reference>
<evidence type="ECO:0000313" key="3">
    <source>
        <dbReference type="Proteomes" id="UP000286576"/>
    </source>
</evidence>
<dbReference type="Gene3D" id="3.90.550.10">
    <property type="entry name" value="Spore Coat Polysaccharide Biosynthesis Protein SpsA, Chain A"/>
    <property type="match status" value="1"/>
</dbReference>
<sequence length="327" mass="35911">MARRPAEGGETMSRIDILLATYNGARFLPEQLASLSAQSHYDWRLLVRDDGSSDNSLAIVREWAKGISQPVEIIEDGRTGLGASLNFATLLEISDAPYFACCDQDDVWLPEKLSIMLRAVQSAEDSAGSDMPILAYSDLRVVDGGLNLIAESFRDFSRRPRLPRGRELRQVMMHNAVTGCASLGNAALRAKALPVPPQASMHDWWLGLVAAGLGKLVWVPHATILYRQHGGNTLGANAADPLSQLRYVASNAGEALGRSRKLLVATRRQAGAFVNRYGDALGEQDRVILQNYARLGQMSWASRKAFFLQNRMLADNALKNMPFFLLA</sequence>
<dbReference type="SUPFAM" id="SSF53448">
    <property type="entry name" value="Nucleotide-diphospho-sugar transferases"/>
    <property type="match status" value="1"/>
</dbReference>
<protein>
    <submittedName>
        <fullName evidence="2">Glycosyltransferase family 2 protein</fullName>
    </submittedName>
</protein>
<feature type="domain" description="Glycosyltransferase 2-like" evidence="1">
    <location>
        <begin position="17"/>
        <end position="125"/>
    </location>
</feature>
<dbReference type="InterPro" id="IPR029044">
    <property type="entry name" value="Nucleotide-diphossugar_trans"/>
</dbReference>
<evidence type="ECO:0000259" key="1">
    <source>
        <dbReference type="Pfam" id="PF00535"/>
    </source>
</evidence>
<dbReference type="GO" id="GO:0016758">
    <property type="term" value="F:hexosyltransferase activity"/>
    <property type="evidence" value="ECO:0007669"/>
    <property type="project" value="UniProtKB-ARBA"/>
</dbReference>
<dbReference type="InterPro" id="IPR001173">
    <property type="entry name" value="Glyco_trans_2-like"/>
</dbReference>
<keyword evidence="2" id="KW-0808">Transferase</keyword>
<proteinExistence type="predicted"/>
<name>A0A418NUD0_9SPHN</name>
<comment type="caution">
    <text evidence="2">The sequence shown here is derived from an EMBL/GenBank/DDBJ whole genome shotgun (WGS) entry which is preliminary data.</text>
</comment>
<dbReference type="EMBL" id="QXFL01000002">
    <property type="protein sequence ID" value="RIV87564.1"/>
    <property type="molecule type" value="Genomic_DNA"/>
</dbReference>
<organism evidence="2 3">
    <name type="scientific">Aurantiacibacter zhengii</name>
    <dbReference type="NCBI Taxonomy" id="2307003"/>
    <lineage>
        <taxon>Bacteria</taxon>
        <taxon>Pseudomonadati</taxon>
        <taxon>Pseudomonadota</taxon>
        <taxon>Alphaproteobacteria</taxon>
        <taxon>Sphingomonadales</taxon>
        <taxon>Erythrobacteraceae</taxon>
        <taxon>Aurantiacibacter</taxon>
    </lineage>
</organism>
<dbReference type="Pfam" id="PF00535">
    <property type="entry name" value="Glycos_transf_2"/>
    <property type="match status" value="1"/>
</dbReference>
<dbReference type="PANTHER" id="PTHR22916:SF3">
    <property type="entry name" value="UDP-GLCNAC:BETAGAL BETA-1,3-N-ACETYLGLUCOSAMINYLTRANSFERASE-LIKE PROTEIN 1"/>
    <property type="match status" value="1"/>
</dbReference>
<dbReference type="CDD" id="cd04196">
    <property type="entry name" value="GT_2_like_d"/>
    <property type="match status" value="1"/>
</dbReference>
<dbReference type="PANTHER" id="PTHR22916">
    <property type="entry name" value="GLYCOSYLTRANSFERASE"/>
    <property type="match status" value="1"/>
</dbReference>
<keyword evidence="3" id="KW-1185">Reference proteome</keyword>
<dbReference type="Proteomes" id="UP000286576">
    <property type="component" value="Unassembled WGS sequence"/>
</dbReference>
<gene>
    <name evidence="2" type="ORF">D2V07_04250</name>
</gene>